<organism evidence="4">
    <name type="scientific">Triticum urartu</name>
    <name type="common">Red wild einkorn</name>
    <name type="synonym">Crithodium urartu</name>
    <dbReference type="NCBI Taxonomy" id="4572"/>
    <lineage>
        <taxon>Eukaryota</taxon>
        <taxon>Viridiplantae</taxon>
        <taxon>Streptophyta</taxon>
        <taxon>Embryophyta</taxon>
        <taxon>Tracheophyta</taxon>
        <taxon>Spermatophyta</taxon>
        <taxon>Magnoliopsida</taxon>
        <taxon>Liliopsida</taxon>
        <taxon>Poales</taxon>
        <taxon>Poaceae</taxon>
        <taxon>BOP clade</taxon>
        <taxon>Pooideae</taxon>
        <taxon>Triticodae</taxon>
        <taxon>Triticeae</taxon>
        <taxon>Triticinae</taxon>
        <taxon>Triticum</taxon>
    </lineage>
</organism>
<dbReference type="SUPFAM" id="SSF54654">
    <property type="entry name" value="CI-2 family of serine protease inhibitors"/>
    <property type="match status" value="1"/>
</dbReference>
<dbReference type="GO" id="GO:0009611">
    <property type="term" value="P:response to wounding"/>
    <property type="evidence" value="ECO:0007669"/>
    <property type="project" value="InterPro"/>
</dbReference>
<sequence length="108" mass="12142">MFREVREQLLPTERILALQEEIARFLLDQLTESRMSCAAPKAPTGEEKKTSWPEVVGKSIEEAKEIILKDMRDADIDVLPLGSAMTLDFRTNRVRIIVDTVATTPSIG</sequence>
<dbReference type="InterPro" id="IPR000864">
    <property type="entry name" value="Prot_inh_pot1"/>
</dbReference>
<dbReference type="InterPro" id="IPR036354">
    <property type="entry name" value="Prot_inh_pot1_sf"/>
</dbReference>
<reference evidence="4" key="1">
    <citation type="journal article" date="2013" name="Nature">
        <title>Draft genome of the wheat A-genome progenitor Triticum urartu.</title>
        <authorList>
            <person name="Ling H.Q."/>
            <person name="Zhao S."/>
            <person name="Liu D."/>
            <person name="Wang J."/>
            <person name="Sun H."/>
            <person name="Zhang C."/>
            <person name="Fan H."/>
            <person name="Li D."/>
            <person name="Dong L."/>
            <person name="Tao Y."/>
            <person name="Gao C."/>
            <person name="Wu H."/>
            <person name="Li Y."/>
            <person name="Cui Y."/>
            <person name="Guo X."/>
            <person name="Zheng S."/>
            <person name="Wang B."/>
            <person name="Yu K."/>
            <person name="Liang Q."/>
            <person name="Yang W."/>
            <person name="Lou X."/>
            <person name="Chen J."/>
            <person name="Feng M."/>
            <person name="Jian J."/>
            <person name="Zhang X."/>
            <person name="Luo G."/>
            <person name="Jiang Y."/>
            <person name="Liu J."/>
            <person name="Wang Z."/>
            <person name="Sha Y."/>
            <person name="Zhang B."/>
            <person name="Wu H."/>
            <person name="Tang D."/>
            <person name="Shen Q."/>
            <person name="Xue P."/>
            <person name="Zou S."/>
            <person name="Wang X."/>
            <person name="Liu X."/>
            <person name="Wang F."/>
            <person name="Yang Y."/>
            <person name="An X."/>
            <person name="Dong Z."/>
            <person name="Zhang K."/>
            <person name="Zhang X."/>
            <person name="Luo M.C."/>
            <person name="Dvorak J."/>
            <person name="Tong Y."/>
            <person name="Wang J."/>
            <person name="Yang H."/>
            <person name="Li Z."/>
            <person name="Wang D."/>
            <person name="Zhang A."/>
            <person name="Wang J."/>
        </authorList>
    </citation>
    <scope>NUCLEOTIDE SEQUENCE</scope>
</reference>
<evidence type="ECO:0000313" key="4">
    <source>
        <dbReference type="EMBL" id="EMS55109.1"/>
    </source>
</evidence>
<evidence type="ECO:0000256" key="1">
    <source>
        <dbReference type="ARBA" id="ARBA00008210"/>
    </source>
</evidence>
<dbReference type="PANTHER" id="PTHR33091:SF114">
    <property type="entry name" value="OS12G0548700 PROTEIN"/>
    <property type="match status" value="1"/>
</dbReference>
<proteinExistence type="inferred from homology"/>
<dbReference type="Gene3D" id="3.30.10.10">
    <property type="entry name" value="Trypsin Inhibitor V, subunit A"/>
    <property type="match status" value="1"/>
</dbReference>
<dbReference type="PANTHER" id="PTHR33091">
    <property type="entry name" value="PROTEIN, PUTATIVE, EXPRESSED-RELATED"/>
    <property type="match status" value="1"/>
</dbReference>
<evidence type="ECO:0000256" key="3">
    <source>
        <dbReference type="ARBA" id="ARBA00022900"/>
    </source>
</evidence>
<dbReference type="Pfam" id="PF00280">
    <property type="entry name" value="potato_inhibit"/>
    <property type="match status" value="1"/>
</dbReference>
<evidence type="ECO:0000256" key="2">
    <source>
        <dbReference type="ARBA" id="ARBA00022690"/>
    </source>
</evidence>
<name>M8A3W2_TRIUA</name>
<dbReference type="OMA" id="KDMPDTD"/>
<dbReference type="PRINTS" id="PR00292">
    <property type="entry name" value="POTATOINHBTR"/>
</dbReference>
<dbReference type="STRING" id="4572.M8A3W2"/>
<keyword evidence="3" id="KW-0722">Serine protease inhibitor</keyword>
<comment type="similarity">
    <text evidence="1">Belongs to the protease inhibitor I13 (potato type I serine protease inhibitor) family.</text>
</comment>
<accession>M8A3W2</accession>
<dbReference type="eggNOG" id="ENOG502SC2H">
    <property type="taxonomic scope" value="Eukaryota"/>
</dbReference>
<keyword evidence="2" id="KW-0646">Protease inhibitor</keyword>
<dbReference type="EMBL" id="KD174450">
    <property type="protein sequence ID" value="EMS55109.1"/>
    <property type="molecule type" value="Genomic_DNA"/>
</dbReference>
<dbReference type="AlphaFoldDB" id="M8A3W2"/>
<protein>
    <submittedName>
        <fullName evidence="4">Subtilisin-chymotrypsin inhibitor WSCI</fullName>
    </submittedName>
</protein>
<dbReference type="GO" id="GO:0004867">
    <property type="term" value="F:serine-type endopeptidase inhibitor activity"/>
    <property type="evidence" value="ECO:0007669"/>
    <property type="project" value="UniProtKB-KW"/>
</dbReference>
<gene>
    <name evidence="4" type="ORF">TRIUR3_10323</name>
</gene>